<gene>
    <name evidence="12" type="ORF">BV510_16860</name>
    <name evidence="13" type="ORF">CRI78_19920</name>
</gene>
<dbReference type="InterPro" id="IPR001242">
    <property type="entry name" value="Condensation_dom"/>
</dbReference>
<evidence type="ECO:0000256" key="3">
    <source>
        <dbReference type="ARBA" id="ARBA00007380"/>
    </source>
</evidence>
<keyword evidence="15" id="KW-1185">Reference proteome</keyword>
<feature type="domain" description="Carrier" evidence="11">
    <location>
        <begin position="1051"/>
        <end position="1128"/>
    </location>
</feature>
<dbReference type="Gene3D" id="3.30.559.30">
    <property type="entry name" value="Nonribosomal peptide synthetase, condensation domain"/>
    <property type="match status" value="1"/>
</dbReference>
<dbReference type="Pfam" id="PF00668">
    <property type="entry name" value="Condensation"/>
    <property type="match status" value="1"/>
</dbReference>
<dbReference type="InterPro" id="IPR000873">
    <property type="entry name" value="AMP-dep_synth/lig_dom"/>
</dbReference>
<dbReference type="PANTHER" id="PTHR45527">
    <property type="entry name" value="NONRIBOSOMAL PEPTIDE SYNTHETASE"/>
    <property type="match status" value="1"/>
</dbReference>
<evidence type="ECO:0000313" key="15">
    <source>
        <dbReference type="Proteomes" id="UP000220340"/>
    </source>
</evidence>
<dbReference type="SUPFAM" id="SSF56801">
    <property type="entry name" value="Acetyl-CoA synthetase-like"/>
    <property type="match status" value="1"/>
</dbReference>
<evidence type="ECO:0000256" key="10">
    <source>
        <dbReference type="SAM" id="MobiDB-lite"/>
    </source>
</evidence>
<dbReference type="RefSeq" id="WP_073853746.1">
    <property type="nucleotide sequence ID" value="NZ_BAAATC010000018.1"/>
</dbReference>
<keyword evidence="8" id="KW-0677">Repeat</keyword>
<evidence type="ECO:0000256" key="1">
    <source>
        <dbReference type="ARBA" id="ARBA00001957"/>
    </source>
</evidence>
<reference evidence="12 14" key="1">
    <citation type="submission" date="2016-09" db="EMBL/GenBank/DDBJ databases">
        <title>genome sequences of unsequenced Mycobacteria.</title>
        <authorList>
            <person name="Greninger A.L."/>
            <person name="Jerome K.R."/>
            <person name="Mcnair B."/>
            <person name="Wallis C."/>
            <person name="Fang F."/>
        </authorList>
    </citation>
    <scope>NUCLEOTIDE SEQUENCE [LARGE SCALE GENOMIC DNA]</scope>
    <source>
        <strain evidence="12 14">BM1</strain>
    </source>
</reference>
<dbReference type="PROSITE" id="PS50075">
    <property type="entry name" value="CARRIER"/>
    <property type="match status" value="2"/>
</dbReference>
<evidence type="ECO:0000256" key="4">
    <source>
        <dbReference type="ARBA" id="ARBA00016743"/>
    </source>
</evidence>
<dbReference type="UniPathway" id="UPA00011"/>
<dbReference type="GO" id="GO:0016874">
    <property type="term" value="F:ligase activity"/>
    <property type="evidence" value="ECO:0007669"/>
    <property type="project" value="UniProtKB-KW"/>
</dbReference>
<evidence type="ECO:0000313" key="13">
    <source>
        <dbReference type="EMBL" id="PEG52761.1"/>
    </source>
</evidence>
<dbReference type="Pfam" id="PF00550">
    <property type="entry name" value="PP-binding"/>
    <property type="match status" value="2"/>
</dbReference>
<dbReference type="Gene3D" id="3.30.300.30">
    <property type="match status" value="1"/>
</dbReference>
<dbReference type="Gene3D" id="3.40.50.12780">
    <property type="entry name" value="N-terminal domain of ligase-like"/>
    <property type="match status" value="1"/>
</dbReference>
<dbReference type="InterPro" id="IPR020806">
    <property type="entry name" value="PKS_PP-bd"/>
</dbReference>
<keyword evidence="6" id="KW-0597">Phosphoprotein</keyword>
<dbReference type="InterPro" id="IPR009081">
    <property type="entry name" value="PP-bd_ACP"/>
</dbReference>
<dbReference type="InterPro" id="IPR006162">
    <property type="entry name" value="Ppantetheine_attach_site"/>
</dbReference>
<feature type="domain" description="Carrier" evidence="11">
    <location>
        <begin position="5"/>
        <end position="78"/>
    </location>
</feature>
<dbReference type="Pfam" id="PF00501">
    <property type="entry name" value="AMP-binding"/>
    <property type="match status" value="1"/>
</dbReference>
<evidence type="ECO:0000256" key="2">
    <source>
        <dbReference type="ARBA" id="ARBA00005102"/>
    </source>
</evidence>
<dbReference type="FunFam" id="1.10.1200.10:FF:000016">
    <property type="entry name" value="Non-ribosomal peptide synthase"/>
    <property type="match status" value="1"/>
</dbReference>
<accession>A0A1Q4HLS9</accession>
<comment type="similarity">
    <text evidence="3">Belongs to the ATP-dependent AMP-binding enzyme family. MbtB subfamily.</text>
</comment>
<dbReference type="GO" id="GO:0031177">
    <property type="term" value="F:phosphopantetheine binding"/>
    <property type="evidence" value="ECO:0007669"/>
    <property type="project" value="InterPro"/>
</dbReference>
<dbReference type="SUPFAM" id="SSF52777">
    <property type="entry name" value="CoA-dependent acyltransferases"/>
    <property type="match status" value="2"/>
</dbReference>
<dbReference type="SUPFAM" id="SSF47336">
    <property type="entry name" value="ACP-like"/>
    <property type="match status" value="2"/>
</dbReference>
<dbReference type="Proteomes" id="UP000220340">
    <property type="component" value="Unassembled WGS sequence"/>
</dbReference>
<dbReference type="EMBL" id="MIJD01000178">
    <property type="protein sequence ID" value="OPE53192.1"/>
    <property type="molecule type" value="Genomic_DNA"/>
</dbReference>
<evidence type="ECO:0000313" key="12">
    <source>
        <dbReference type="EMBL" id="OPE53192.1"/>
    </source>
</evidence>
<dbReference type="SMART" id="SM00823">
    <property type="entry name" value="PKS_PP"/>
    <property type="match status" value="2"/>
</dbReference>
<evidence type="ECO:0000256" key="9">
    <source>
        <dbReference type="ARBA" id="ARBA00033440"/>
    </source>
</evidence>
<dbReference type="GO" id="GO:0043041">
    <property type="term" value="P:amino acid activation for nonribosomal peptide biosynthetic process"/>
    <property type="evidence" value="ECO:0007669"/>
    <property type="project" value="TreeGrafter"/>
</dbReference>
<dbReference type="PANTHER" id="PTHR45527:SF10">
    <property type="entry name" value="PYOCHELIN SYNTHASE PCHF"/>
    <property type="match status" value="1"/>
</dbReference>
<dbReference type="EMBL" id="PDCR01000027">
    <property type="protein sequence ID" value="PEG52761.1"/>
    <property type="molecule type" value="Genomic_DNA"/>
</dbReference>
<dbReference type="OrthoDB" id="2472181at2"/>
<evidence type="ECO:0000259" key="11">
    <source>
        <dbReference type="PROSITE" id="PS50075"/>
    </source>
</evidence>
<dbReference type="PROSITE" id="PS00012">
    <property type="entry name" value="PHOSPHOPANTETHEINE"/>
    <property type="match status" value="1"/>
</dbReference>
<sequence>MGVAATTSDTVRAEVAELLGIAPDELDPDADLIASGLDSIRMMSLSGRWRKQGIAVGFAALAANPTVAAWQELVAEHAPAAPAPDSGPPDGGDADPDAPFPLAPIAHAMWVGRHGEQELGGVAAHLYVEFDGVGVDAGRLQQAATKLIARHPMLRQEILPDGTQRIGDRGLPVTVYDLTDLDAEAAAERLERIRDDKSHQLLDNEVLQISLSLLAGGRTRLHVDMDMQAADAVSFRNFMADLAALYRGAELPELGYTYREYRARLTASTAAPSQEDVQWWAERVPDLPEPPALPLVPRDDQANPLRNIRLWHIFDVPTRDALYANAHKRGITPAMAVAAAYANALARWSTSSRFLLNLPMFGREPYHPDVDKLVGCFTSSLMLDIDLAGTGTPAARARAVQETLHATAAHSSVSGLDVLRDMSRHRGTQTLATIVYTSALGLGDLFAGDVTDQFGEPVWTISQGPQVLIDAQATPLVDGLMINWDVRVEAFPPGVPEAMFAYEVAELARLAADDAAWDQPDPPAPAESSRAVRDTVNGTSAPPSGDNLVDGFFRNAAAHPEATALIASTGTLRYGELEGRVLAVAAALQNAGVGSGDVVAVLGPKGAEQIPALLGILTAGAAYLPIGVDQPADRARRMLATGGVTFALICGADTPEVLAEAAVPSLRIRDIDTSATTFTPVTVAPDDLAYVLFTSGSTGEPKGVELTHDAVLNTLEFLYRHFEIGASDRALALSHLESDMSVPDVFGTLRAGGAIVMVDEDARRDPDAWARLIAEHRVSVVNFLPGWLQMLTEVPGDISSLRVVLAGGDWVRPDMVRALRARAPQMRFAGLGGATETAIHGTIFEIGPDDEVPAAASVPYGVPFPNNACRVVSPSGEDCPDWVPGELWFSGRGIARGYRGRPDLTAEKFVEHAGRTWYRTGDLARYRPDGTLEFIGRTDQRVKLSGYRIELGEVEAALNRLPGVGAAVAAVIPVEGGKDVLGALVRIDDPNVDTDAVAAGLADLVPAHMIPQIIEATDKIPYNAGGGKIDRVAVALRLSQAGLPAERGYRAPSTALETALARIMSDLLGRGDPIGVDDDFFGLGGDSVMATQLVAHVRDWLDTPTIMVPDVFATRTVAAIARRLIERESDGQRLELVAELYLEVAAMDDEDVVSELHGTSELDTAGRT</sequence>
<dbReference type="NCBIfam" id="TIGR01733">
    <property type="entry name" value="AA-adenyl-dom"/>
    <property type="match status" value="1"/>
</dbReference>
<dbReference type="FunFam" id="3.40.50.12780:FF:000012">
    <property type="entry name" value="Non-ribosomal peptide synthetase"/>
    <property type="match status" value="1"/>
</dbReference>
<dbReference type="InterPro" id="IPR045851">
    <property type="entry name" value="AMP-bd_C_sf"/>
</dbReference>
<dbReference type="InterPro" id="IPR023213">
    <property type="entry name" value="CAT-like_dom_sf"/>
</dbReference>
<organism evidence="12 14">
    <name type="scientific">Mycolicibacterium diernhoferi</name>
    <dbReference type="NCBI Taxonomy" id="1801"/>
    <lineage>
        <taxon>Bacteria</taxon>
        <taxon>Bacillati</taxon>
        <taxon>Actinomycetota</taxon>
        <taxon>Actinomycetes</taxon>
        <taxon>Mycobacteriales</taxon>
        <taxon>Mycobacteriaceae</taxon>
        <taxon>Mycolicibacterium</taxon>
    </lineage>
</organism>
<dbReference type="AlphaFoldDB" id="A0A1Q4HLS9"/>
<dbReference type="FunFam" id="3.30.559.30:FF:000006">
    <property type="entry name" value="Yersiniabactin polyketide/non-ribosomal peptide synthetase"/>
    <property type="match status" value="1"/>
</dbReference>
<dbReference type="InterPro" id="IPR010071">
    <property type="entry name" value="AA_adenyl_dom"/>
</dbReference>
<protein>
    <recommendedName>
        <fullName evidence="4">Phenyloxazoline synthase MbtB</fullName>
    </recommendedName>
    <alternativeName>
        <fullName evidence="9">Mycobactin synthetase protein B</fullName>
    </alternativeName>
</protein>
<dbReference type="PROSITE" id="PS00455">
    <property type="entry name" value="AMP_BINDING"/>
    <property type="match status" value="1"/>
</dbReference>
<proteinExistence type="inferred from homology"/>
<dbReference type="FunFam" id="3.30.559.10:FF:000023">
    <property type="entry name" value="Non-ribosomal peptide synthetase"/>
    <property type="match status" value="1"/>
</dbReference>
<feature type="region of interest" description="Disordered" evidence="10">
    <location>
        <begin position="516"/>
        <end position="544"/>
    </location>
</feature>
<dbReference type="InterPro" id="IPR020845">
    <property type="entry name" value="AMP-binding_CS"/>
</dbReference>
<evidence type="ECO:0000313" key="14">
    <source>
        <dbReference type="Proteomes" id="UP000191039"/>
    </source>
</evidence>
<comment type="caution">
    <text evidence="12">The sequence shown here is derived from an EMBL/GenBank/DDBJ whole genome shotgun (WGS) entry which is preliminary data.</text>
</comment>
<comment type="cofactor">
    <cofactor evidence="1">
        <name>pantetheine 4'-phosphate</name>
        <dbReference type="ChEBI" id="CHEBI:47942"/>
    </cofactor>
</comment>
<dbReference type="GO" id="GO:0000036">
    <property type="term" value="F:acyl carrier activity"/>
    <property type="evidence" value="ECO:0007669"/>
    <property type="project" value="TreeGrafter"/>
</dbReference>
<dbReference type="InterPro" id="IPR057737">
    <property type="entry name" value="Condensation_MtbB-like"/>
</dbReference>
<evidence type="ECO:0000256" key="7">
    <source>
        <dbReference type="ARBA" id="ARBA00022598"/>
    </source>
</evidence>
<dbReference type="GO" id="GO:0044550">
    <property type="term" value="P:secondary metabolite biosynthetic process"/>
    <property type="evidence" value="ECO:0007669"/>
    <property type="project" value="TreeGrafter"/>
</dbReference>
<dbReference type="InterPro" id="IPR042099">
    <property type="entry name" value="ANL_N_sf"/>
</dbReference>
<comment type="pathway">
    <text evidence="2">Siderophore biosynthesis; mycobactin biosynthesis.</text>
</comment>
<feature type="region of interest" description="Disordered" evidence="10">
    <location>
        <begin position="79"/>
        <end position="99"/>
    </location>
</feature>
<dbReference type="Gene3D" id="1.10.1200.10">
    <property type="entry name" value="ACP-like"/>
    <property type="match status" value="2"/>
</dbReference>
<name>A0A1Q4HLS9_9MYCO</name>
<dbReference type="STRING" id="1801.BRW64_02145"/>
<dbReference type="Proteomes" id="UP000191039">
    <property type="component" value="Unassembled WGS sequence"/>
</dbReference>
<keyword evidence="5" id="KW-0596">Phosphopantetheine</keyword>
<dbReference type="Gene3D" id="3.30.559.10">
    <property type="entry name" value="Chloramphenicol acetyltransferase-like domain"/>
    <property type="match status" value="1"/>
</dbReference>
<evidence type="ECO:0000256" key="8">
    <source>
        <dbReference type="ARBA" id="ARBA00022737"/>
    </source>
</evidence>
<dbReference type="GO" id="GO:0005737">
    <property type="term" value="C:cytoplasm"/>
    <property type="evidence" value="ECO:0007669"/>
    <property type="project" value="TreeGrafter"/>
</dbReference>
<evidence type="ECO:0000256" key="5">
    <source>
        <dbReference type="ARBA" id="ARBA00022450"/>
    </source>
</evidence>
<keyword evidence="7" id="KW-0436">Ligase</keyword>
<dbReference type="CDD" id="cd19535">
    <property type="entry name" value="Cyc_NRPS"/>
    <property type="match status" value="1"/>
</dbReference>
<evidence type="ECO:0000256" key="6">
    <source>
        <dbReference type="ARBA" id="ARBA00022553"/>
    </source>
</evidence>
<reference evidence="13 15" key="2">
    <citation type="submission" date="2017-10" db="EMBL/GenBank/DDBJ databases">
        <title>The new phylogeny of genus Mycobacterium.</title>
        <authorList>
            <person name="Tortoli E."/>
            <person name="Trovato A."/>
            <person name="Cirillo D.M."/>
        </authorList>
    </citation>
    <scope>NUCLEOTIDE SEQUENCE [LARGE SCALE GENOMIC DNA]</scope>
    <source>
        <strain evidence="13 15">IP141170001</strain>
    </source>
</reference>
<dbReference type="InterPro" id="IPR036736">
    <property type="entry name" value="ACP-like_sf"/>
</dbReference>